<evidence type="ECO:0000313" key="3">
    <source>
        <dbReference type="WBParaSite" id="EEL_0001030301-mRNA-1"/>
    </source>
</evidence>
<evidence type="ECO:0000256" key="1">
    <source>
        <dbReference type="SAM" id="Phobius"/>
    </source>
</evidence>
<protein>
    <submittedName>
        <fullName evidence="3">G_PROTEIN_RECEP_F1_2 domain-containing protein</fullName>
    </submittedName>
</protein>
<dbReference type="AlphaFoldDB" id="A0A0R3S681"/>
<name>A0A0R3S681_9BILA</name>
<keyword evidence="2" id="KW-1185">Reference proteome</keyword>
<proteinExistence type="predicted"/>
<keyword evidence="1" id="KW-0812">Transmembrane</keyword>
<organism evidence="2 3">
    <name type="scientific">Elaeophora elaphi</name>
    <dbReference type="NCBI Taxonomy" id="1147741"/>
    <lineage>
        <taxon>Eukaryota</taxon>
        <taxon>Metazoa</taxon>
        <taxon>Ecdysozoa</taxon>
        <taxon>Nematoda</taxon>
        <taxon>Chromadorea</taxon>
        <taxon>Rhabditida</taxon>
        <taxon>Spirurina</taxon>
        <taxon>Spiruromorpha</taxon>
        <taxon>Filarioidea</taxon>
        <taxon>Onchocercidae</taxon>
        <taxon>Elaeophora</taxon>
    </lineage>
</organism>
<dbReference type="WBParaSite" id="EEL_0001030301-mRNA-1">
    <property type="protein sequence ID" value="EEL_0001030301-mRNA-1"/>
    <property type="gene ID" value="EEL_0001030301"/>
</dbReference>
<reference evidence="3" key="1">
    <citation type="submission" date="2017-02" db="UniProtKB">
        <authorList>
            <consortium name="WormBaseParasite"/>
        </authorList>
    </citation>
    <scope>IDENTIFICATION</scope>
</reference>
<evidence type="ECO:0000313" key="2">
    <source>
        <dbReference type="Proteomes" id="UP000050640"/>
    </source>
</evidence>
<keyword evidence="1" id="KW-0472">Membrane</keyword>
<keyword evidence="1" id="KW-1133">Transmembrane helix</keyword>
<accession>A0A0R3S681</accession>
<sequence length="61" mass="6803">MNSQVSIYSCHYLCARIMNAVTIVSSQETVLFLGTVQCVMLMILPQFALLVINFFALSCLI</sequence>
<dbReference type="Proteomes" id="UP000050640">
    <property type="component" value="Unplaced"/>
</dbReference>
<feature type="transmembrane region" description="Helical" evidence="1">
    <location>
        <begin position="30"/>
        <end position="57"/>
    </location>
</feature>